<dbReference type="Pfam" id="PF01872">
    <property type="entry name" value="RibD_C"/>
    <property type="match status" value="1"/>
</dbReference>
<evidence type="ECO:0000313" key="6">
    <source>
        <dbReference type="Proteomes" id="UP000253318"/>
    </source>
</evidence>
<accession>A0A368T7U7</accession>
<keyword evidence="2" id="KW-0521">NADP</keyword>
<comment type="caution">
    <text evidence="5">The sequence shown here is derived from an EMBL/GenBank/DDBJ whole genome shotgun (WGS) entry which is preliminary data.</text>
</comment>
<reference evidence="5 6" key="1">
    <citation type="submission" date="2018-04" db="EMBL/GenBank/DDBJ databases">
        <title>Novel actinobacteria from marine sediment.</title>
        <authorList>
            <person name="Ng Z.Y."/>
            <person name="Tan G.Y.A."/>
        </authorList>
    </citation>
    <scope>NUCLEOTIDE SEQUENCE [LARGE SCALE GENOMIC DNA]</scope>
    <source>
        <strain evidence="5 6">TPS81</strain>
    </source>
</reference>
<dbReference type="Gene3D" id="3.40.430.10">
    <property type="entry name" value="Dihydrofolate Reductase, subunit A"/>
    <property type="match status" value="1"/>
</dbReference>
<evidence type="ECO:0000256" key="3">
    <source>
        <dbReference type="ARBA" id="ARBA00023002"/>
    </source>
</evidence>
<dbReference type="EMBL" id="QEIN01000044">
    <property type="protein sequence ID" value="RCV60210.1"/>
    <property type="molecule type" value="Genomic_DNA"/>
</dbReference>
<dbReference type="InterPro" id="IPR024072">
    <property type="entry name" value="DHFR-like_dom_sf"/>
</dbReference>
<dbReference type="PANTHER" id="PTHR38011">
    <property type="entry name" value="DIHYDROFOLATE REDUCTASE FAMILY PROTEIN (AFU_ORTHOLOGUE AFUA_8G06820)"/>
    <property type="match status" value="1"/>
</dbReference>
<dbReference type="RefSeq" id="WP_114396033.1">
    <property type="nucleotide sequence ID" value="NZ_QEIM01000002.1"/>
</dbReference>
<dbReference type="InterPro" id="IPR002734">
    <property type="entry name" value="RibDG_C"/>
</dbReference>
<dbReference type="SUPFAM" id="SSF53597">
    <property type="entry name" value="Dihydrofolate reductase-like"/>
    <property type="match status" value="1"/>
</dbReference>
<dbReference type="InterPro" id="IPR050765">
    <property type="entry name" value="Riboflavin_Biosynth_HTPR"/>
</dbReference>
<dbReference type="OrthoDB" id="5243299at2"/>
<dbReference type="AlphaFoldDB" id="A0A368T7U7"/>
<comment type="pathway">
    <text evidence="1">Cofactor biosynthesis; riboflavin biosynthesis.</text>
</comment>
<evidence type="ECO:0000256" key="2">
    <source>
        <dbReference type="ARBA" id="ARBA00022857"/>
    </source>
</evidence>
<dbReference type="PANTHER" id="PTHR38011:SF7">
    <property type="entry name" value="2,5-DIAMINO-6-RIBOSYLAMINO-4(3H)-PYRIMIDINONE 5'-PHOSPHATE REDUCTASE"/>
    <property type="match status" value="1"/>
</dbReference>
<name>A0A368T7U7_9ACTN</name>
<organism evidence="5 6">
    <name type="scientific">Marinitenerispora sediminis</name>
    <dbReference type="NCBI Taxonomy" id="1931232"/>
    <lineage>
        <taxon>Bacteria</taxon>
        <taxon>Bacillati</taxon>
        <taxon>Actinomycetota</taxon>
        <taxon>Actinomycetes</taxon>
        <taxon>Streptosporangiales</taxon>
        <taxon>Nocardiopsidaceae</taxon>
        <taxon>Marinitenerispora</taxon>
    </lineage>
</organism>
<evidence type="ECO:0000259" key="4">
    <source>
        <dbReference type="Pfam" id="PF01872"/>
    </source>
</evidence>
<gene>
    <name evidence="5" type="ORF">DEF24_07665</name>
</gene>
<dbReference type="GO" id="GO:0009231">
    <property type="term" value="P:riboflavin biosynthetic process"/>
    <property type="evidence" value="ECO:0007669"/>
    <property type="project" value="InterPro"/>
</dbReference>
<dbReference type="Proteomes" id="UP000253318">
    <property type="component" value="Unassembled WGS sequence"/>
</dbReference>
<evidence type="ECO:0000313" key="5">
    <source>
        <dbReference type="EMBL" id="RCV60210.1"/>
    </source>
</evidence>
<evidence type="ECO:0000256" key="1">
    <source>
        <dbReference type="ARBA" id="ARBA00005104"/>
    </source>
</evidence>
<keyword evidence="3" id="KW-0560">Oxidoreductase</keyword>
<protein>
    <recommendedName>
        <fullName evidence="4">Bacterial bifunctional deaminase-reductase C-terminal domain-containing protein</fullName>
    </recommendedName>
</protein>
<proteinExistence type="predicted"/>
<dbReference type="GO" id="GO:0008703">
    <property type="term" value="F:5-amino-6-(5-phosphoribosylamino)uracil reductase activity"/>
    <property type="evidence" value="ECO:0007669"/>
    <property type="project" value="InterPro"/>
</dbReference>
<sequence>MSPASTAPRFRRLLPAPLDAEGAESADIDLAAAYAFPAGLDRPWVRANMVASADGGAWGPSGRTKELSSPADRAVMGVLRGLADVVLAGAGTARIEGYRPIRPRPAWQELRAGRPAAPPMAVVTRTLDLQPGLLAEPPGGARTIVLTTESAPAERRAAAAEHAEVLVVGDDAVRAEAVVAALAERGLFRVLTEGGPHLLAELSSAGLTDELCLTLSPRLVGPASGRIVAGGSPSHPQDLRLDHVLESGGSLFLRYVRAPEPEAGRDRIRPPEVTPR</sequence>
<feature type="domain" description="Bacterial bifunctional deaminase-reductase C-terminal" evidence="4">
    <location>
        <begin position="43"/>
        <end position="248"/>
    </location>
</feature>
<keyword evidence="6" id="KW-1185">Reference proteome</keyword>